<dbReference type="SUPFAM" id="SSF82171">
    <property type="entry name" value="DPP6 N-terminal domain-like"/>
    <property type="match status" value="1"/>
</dbReference>
<evidence type="ECO:0000256" key="4">
    <source>
        <dbReference type="PROSITE-ProRule" id="PRU00473"/>
    </source>
</evidence>
<dbReference type="InterPro" id="IPR036737">
    <property type="entry name" value="OmpA-like_sf"/>
</dbReference>
<evidence type="ECO:0000256" key="3">
    <source>
        <dbReference type="ARBA" id="ARBA00023237"/>
    </source>
</evidence>
<dbReference type="AlphaFoldDB" id="A0A8J3G9C8"/>
<dbReference type="PROSITE" id="PS51123">
    <property type="entry name" value="OMPA_2"/>
    <property type="match status" value="1"/>
</dbReference>
<keyword evidence="2 4" id="KW-0472">Membrane</keyword>
<feature type="chain" id="PRO_5035144535" description="OmpA-like domain-containing protein" evidence="5">
    <location>
        <begin position="22"/>
        <end position="805"/>
    </location>
</feature>
<dbReference type="Gene3D" id="1.25.40.10">
    <property type="entry name" value="Tetratricopeptide repeat domain"/>
    <property type="match status" value="1"/>
</dbReference>
<protein>
    <recommendedName>
        <fullName evidence="6">OmpA-like domain-containing protein</fullName>
    </recommendedName>
</protein>
<dbReference type="InterPro" id="IPR006665">
    <property type="entry name" value="OmpA-like"/>
</dbReference>
<dbReference type="RefSeq" id="WP_189565012.1">
    <property type="nucleotide sequence ID" value="NZ_BMXF01000002.1"/>
</dbReference>
<dbReference type="Pfam" id="PF13620">
    <property type="entry name" value="CarboxypepD_reg"/>
    <property type="match status" value="1"/>
</dbReference>
<evidence type="ECO:0000313" key="8">
    <source>
        <dbReference type="Proteomes" id="UP000598271"/>
    </source>
</evidence>
<feature type="domain" description="OmpA-like" evidence="6">
    <location>
        <begin position="685"/>
        <end position="805"/>
    </location>
</feature>
<organism evidence="7 8">
    <name type="scientific">Persicitalea jodogahamensis</name>
    <dbReference type="NCBI Taxonomy" id="402147"/>
    <lineage>
        <taxon>Bacteria</taxon>
        <taxon>Pseudomonadati</taxon>
        <taxon>Bacteroidota</taxon>
        <taxon>Cytophagia</taxon>
        <taxon>Cytophagales</taxon>
        <taxon>Spirosomataceae</taxon>
        <taxon>Persicitalea</taxon>
    </lineage>
</organism>
<dbReference type="PANTHER" id="PTHR30329:SF21">
    <property type="entry name" value="LIPOPROTEIN YIAD-RELATED"/>
    <property type="match status" value="1"/>
</dbReference>
<keyword evidence="3" id="KW-0998">Cell outer membrane</keyword>
<reference evidence="7 8" key="1">
    <citation type="journal article" date="2014" name="Int. J. Syst. Evol. Microbiol.">
        <title>Complete genome sequence of Corynebacterium casei LMG S-19264T (=DSM 44701T), isolated from a smear-ripened cheese.</title>
        <authorList>
            <consortium name="US DOE Joint Genome Institute (JGI-PGF)"/>
            <person name="Walter F."/>
            <person name="Albersmeier A."/>
            <person name="Kalinowski J."/>
            <person name="Ruckert C."/>
        </authorList>
    </citation>
    <scope>NUCLEOTIDE SEQUENCE [LARGE SCALE GENOMIC DNA]</scope>
    <source>
        <strain evidence="7 8">KCTC 12866</strain>
    </source>
</reference>
<dbReference type="Proteomes" id="UP000598271">
    <property type="component" value="Unassembled WGS sequence"/>
</dbReference>
<comment type="caution">
    <text evidence="7">The sequence shown here is derived from an EMBL/GenBank/DDBJ whole genome shotgun (WGS) entry which is preliminary data.</text>
</comment>
<dbReference type="Gene3D" id="2.60.40.1120">
    <property type="entry name" value="Carboxypeptidase-like, regulatory domain"/>
    <property type="match status" value="1"/>
</dbReference>
<keyword evidence="5" id="KW-0732">Signal</keyword>
<dbReference type="Pfam" id="PF07676">
    <property type="entry name" value="PD40"/>
    <property type="match status" value="2"/>
</dbReference>
<dbReference type="Pfam" id="PF00691">
    <property type="entry name" value="OmpA"/>
    <property type="match status" value="1"/>
</dbReference>
<sequence>MKFTYTLLILGTILISHTAVSQSVISMADKEYKSMAYQRAASLYEEAMNGNNLGEGEKLAVRSKLAYCYRQLKDSENAERVLREIISGNGEDLAGPYVENYLYYAEALASNGKYNEAQETYEKYTNLTASDLHGPGFAKLYTNVALLTKNAGSYKVDRLDLNTSDADFSPMYYKEGIVFVSGRTKANGIRRVFNWDQTPFLDLYYLDNLKKLKGKTVASSLGGSKAVASSGMSGRKRKSILGRDSYTALTANDSRTVGFYAGSAYNSNLGYEESPRTESERFNKAINSKYHEGPVSFFKEGNRVIFTRNNYNDGKYGESEEGINKLKLYSAELVKGEWTKIEELPFNSDEFSTGHPALNPDNTVLYFVSDRPGGLGGTDIYVSRLEGAIWSEPINMGPEINTKGNEMFPFVDANGNLYFSSDGRPGLGDLDVFYAPMESYAKAKKSINLGAPINSNKDDFGLITDAERTQGYFSSNRKGVPLDDDIYRFRREGPLYACRDLTVNVYDDDSKTPLANVLVQIEDKSSPDKMRQLQTDSLGNLFICLASENEFIFIASETGYQNNTLGFTTTSFDDERPSLLEIPLKKVGAEKPSSAADLTTSAKGFVLAQNGTRPLSGVKVSIKDDTDGTTQEITTDDNGQYVFRAVPGHNYSIDVNASEYGTFGKRIVDYDPDSPADLSILMFAEGESVRIDNIYYDLNKATIRSDAAHELDKVVEIMGKYPNMKIELGAHTDSRATSRYNRILSDKRAKEARNYLVSRGIESKRISAKGYGESKLVNECGDGRECSEAEHQKNRRTEIRIMNLQ</sequence>
<dbReference type="SUPFAM" id="SSF103088">
    <property type="entry name" value="OmpA-like"/>
    <property type="match status" value="1"/>
</dbReference>
<evidence type="ECO:0000313" key="7">
    <source>
        <dbReference type="EMBL" id="GHB71883.1"/>
    </source>
</evidence>
<dbReference type="CDD" id="cd07185">
    <property type="entry name" value="OmpA_C-like"/>
    <property type="match status" value="1"/>
</dbReference>
<dbReference type="InterPro" id="IPR050330">
    <property type="entry name" value="Bact_OuterMem_StrucFunc"/>
</dbReference>
<evidence type="ECO:0000256" key="2">
    <source>
        <dbReference type="ARBA" id="ARBA00023136"/>
    </source>
</evidence>
<dbReference type="InterPro" id="IPR011659">
    <property type="entry name" value="WD40"/>
</dbReference>
<dbReference type="GO" id="GO:0009279">
    <property type="term" value="C:cell outer membrane"/>
    <property type="evidence" value="ECO:0007669"/>
    <property type="project" value="UniProtKB-SubCell"/>
</dbReference>
<dbReference type="InterPro" id="IPR011990">
    <property type="entry name" value="TPR-like_helical_dom_sf"/>
</dbReference>
<dbReference type="InterPro" id="IPR006664">
    <property type="entry name" value="OMP_bac"/>
</dbReference>
<feature type="signal peptide" evidence="5">
    <location>
        <begin position="1"/>
        <end position="21"/>
    </location>
</feature>
<evidence type="ECO:0000256" key="5">
    <source>
        <dbReference type="SAM" id="SignalP"/>
    </source>
</evidence>
<dbReference type="SUPFAM" id="SSF49478">
    <property type="entry name" value="Cna protein B-type domain"/>
    <property type="match status" value="1"/>
</dbReference>
<proteinExistence type="predicted"/>
<evidence type="ECO:0000259" key="6">
    <source>
        <dbReference type="PROSITE" id="PS51123"/>
    </source>
</evidence>
<gene>
    <name evidence="7" type="ORF">GCM10007390_27280</name>
</gene>
<accession>A0A8J3G9C8</accession>
<evidence type="ECO:0000256" key="1">
    <source>
        <dbReference type="ARBA" id="ARBA00004442"/>
    </source>
</evidence>
<dbReference type="PRINTS" id="PR01021">
    <property type="entry name" value="OMPADOMAIN"/>
</dbReference>
<dbReference type="PANTHER" id="PTHR30329">
    <property type="entry name" value="STATOR ELEMENT OF FLAGELLAR MOTOR COMPLEX"/>
    <property type="match status" value="1"/>
</dbReference>
<dbReference type="SUPFAM" id="SSF48452">
    <property type="entry name" value="TPR-like"/>
    <property type="match status" value="1"/>
</dbReference>
<dbReference type="EMBL" id="BMXF01000002">
    <property type="protein sequence ID" value="GHB71883.1"/>
    <property type="molecule type" value="Genomic_DNA"/>
</dbReference>
<keyword evidence="8" id="KW-1185">Reference proteome</keyword>
<name>A0A8J3G9C8_9BACT</name>
<dbReference type="Gene3D" id="3.30.1330.60">
    <property type="entry name" value="OmpA-like domain"/>
    <property type="match status" value="1"/>
</dbReference>
<comment type="subcellular location">
    <subcellularLocation>
        <location evidence="1">Cell outer membrane</location>
    </subcellularLocation>
</comment>